<evidence type="ECO:0000313" key="5">
    <source>
        <dbReference type="Proteomes" id="UP000228930"/>
    </source>
</evidence>
<evidence type="ECO:0000259" key="3">
    <source>
        <dbReference type="PROSITE" id="PS51186"/>
    </source>
</evidence>
<protein>
    <submittedName>
        <fullName evidence="4">Acyl-CoA acyltransferase</fullName>
    </submittedName>
</protein>
<feature type="domain" description="N-acetyltransferase" evidence="3">
    <location>
        <begin position="2"/>
        <end position="163"/>
    </location>
</feature>
<dbReference type="PANTHER" id="PTHR43877:SF2">
    <property type="entry name" value="AMINOALKYLPHOSPHONATE N-ACETYLTRANSFERASE-RELATED"/>
    <property type="match status" value="1"/>
</dbReference>
<dbReference type="AlphaFoldDB" id="A0A2N9WJN1"/>
<dbReference type="InterPro" id="IPR016181">
    <property type="entry name" value="Acyl_CoA_acyltransferase"/>
</dbReference>
<gene>
    <name evidence="4" type="ORF">TSA1_35540</name>
</gene>
<dbReference type="EMBL" id="LFJC01000003">
    <property type="protein sequence ID" value="PIT06525.1"/>
    <property type="molecule type" value="Genomic_DNA"/>
</dbReference>
<proteinExistence type="predicted"/>
<evidence type="ECO:0000313" key="4">
    <source>
        <dbReference type="EMBL" id="PIT06525.1"/>
    </source>
</evidence>
<dbReference type="InterPro" id="IPR050832">
    <property type="entry name" value="Bact_Acetyltransf"/>
</dbReference>
<dbReference type="Pfam" id="PF00583">
    <property type="entry name" value="Acetyltransf_1"/>
    <property type="match status" value="1"/>
</dbReference>
<organism evidence="4 5">
    <name type="scientific">Bradyrhizobium nitroreducens</name>
    <dbReference type="NCBI Taxonomy" id="709803"/>
    <lineage>
        <taxon>Bacteria</taxon>
        <taxon>Pseudomonadati</taxon>
        <taxon>Pseudomonadota</taxon>
        <taxon>Alphaproteobacteria</taxon>
        <taxon>Hyphomicrobiales</taxon>
        <taxon>Nitrobacteraceae</taxon>
        <taxon>Bradyrhizobium</taxon>
    </lineage>
</organism>
<dbReference type="RefSeq" id="WP_100181543.1">
    <property type="nucleotide sequence ID" value="NZ_LFJC01000003.1"/>
</dbReference>
<accession>A0A2N9WJN1</accession>
<dbReference type="InterPro" id="IPR000182">
    <property type="entry name" value="GNAT_dom"/>
</dbReference>
<reference evidence="4 5" key="1">
    <citation type="submission" date="2015-06" db="EMBL/GenBank/DDBJ databases">
        <title>Comparative genome analysis of nirS-carrying Bradyrhizobium sp. strains.</title>
        <authorList>
            <person name="Ishii S."/>
            <person name="Jang J."/>
            <person name="Nishizawa T."/>
            <person name="Senoo K."/>
        </authorList>
    </citation>
    <scope>NUCLEOTIDE SEQUENCE [LARGE SCALE GENOMIC DNA]</scope>
    <source>
        <strain evidence="4 5">TSA1</strain>
    </source>
</reference>
<evidence type="ECO:0000256" key="1">
    <source>
        <dbReference type="ARBA" id="ARBA00022679"/>
    </source>
</evidence>
<sequence>MQTVRELEPSDVEAFREIRLEGLRLHPDAFGSVHAVEAKETLADFAAKIVRGGLFGGFVEGRLEGMAGFGVSSAAQLSHKGILGGMYVREALRGSGLAEAIVKTVLAHAGRRVEQVQLSVAATNERAIRFYRRLGFQAYATEPRALKVGQTYIDELLMVRFLGE</sequence>
<dbReference type="SUPFAM" id="SSF55729">
    <property type="entry name" value="Acyl-CoA N-acyltransferases (Nat)"/>
    <property type="match status" value="1"/>
</dbReference>
<keyword evidence="1 4" id="KW-0808">Transferase</keyword>
<dbReference type="PANTHER" id="PTHR43877">
    <property type="entry name" value="AMINOALKYLPHOSPHONATE N-ACETYLTRANSFERASE-RELATED-RELATED"/>
    <property type="match status" value="1"/>
</dbReference>
<dbReference type="Proteomes" id="UP000228930">
    <property type="component" value="Unassembled WGS sequence"/>
</dbReference>
<comment type="caution">
    <text evidence="4">The sequence shown here is derived from an EMBL/GenBank/DDBJ whole genome shotgun (WGS) entry which is preliminary data.</text>
</comment>
<dbReference type="GO" id="GO:0016747">
    <property type="term" value="F:acyltransferase activity, transferring groups other than amino-acyl groups"/>
    <property type="evidence" value="ECO:0007669"/>
    <property type="project" value="InterPro"/>
</dbReference>
<dbReference type="PROSITE" id="PS51186">
    <property type="entry name" value="GNAT"/>
    <property type="match status" value="1"/>
</dbReference>
<dbReference type="Gene3D" id="3.40.630.30">
    <property type="match status" value="1"/>
</dbReference>
<keyword evidence="5" id="KW-1185">Reference proteome</keyword>
<keyword evidence="2 4" id="KW-0012">Acyltransferase</keyword>
<name>A0A2N9WJN1_9BRAD</name>
<evidence type="ECO:0000256" key="2">
    <source>
        <dbReference type="ARBA" id="ARBA00023315"/>
    </source>
</evidence>